<keyword evidence="3" id="KW-1185">Reference proteome</keyword>
<organism evidence="2 3">
    <name type="scientific">Paenibacillus residui</name>
    <dbReference type="NCBI Taxonomy" id="629724"/>
    <lineage>
        <taxon>Bacteria</taxon>
        <taxon>Bacillati</taxon>
        <taxon>Bacillota</taxon>
        <taxon>Bacilli</taxon>
        <taxon>Bacillales</taxon>
        <taxon>Paenibacillaceae</taxon>
        <taxon>Paenibacillus</taxon>
    </lineage>
</organism>
<evidence type="ECO:0000313" key="2">
    <source>
        <dbReference type="EMBL" id="MFD0868064.1"/>
    </source>
</evidence>
<dbReference type="EMBL" id="JBHTIU010000008">
    <property type="protein sequence ID" value="MFD0868064.1"/>
    <property type="molecule type" value="Genomic_DNA"/>
</dbReference>
<sequence>MEQWMLFLQERWFIILIAIVVLFLVIKLVKTVIKWIVVLLIIAAILYYGMNYKDQIGEFAGTIGSTITESVKEQAMKAMASEAKEAKYKLNEDGSYTVTTKNIQVDVKPNSKEAKITFLGQSFSLPMNDLIEGFIEQAKSQ</sequence>
<keyword evidence="1" id="KW-0472">Membrane</keyword>
<evidence type="ECO:0008006" key="4">
    <source>
        <dbReference type="Google" id="ProtNLM"/>
    </source>
</evidence>
<keyword evidence="1" id="KW-0812">Transmembrane</keyword>
<proteinExistence type="predicted"/>
<evidence type="ECO:0000313" key="3">
    <source>
        <dbReference type="Proteomes" id="UP001597120"/>
    </source>
</evidence>
<accession>A0ABW3D5V7</accession>
<evidence type="ECO:0000256" key="1">
    <source>
        <dbReference type="SAM" id="Phobius"/>
    </source>
</evidence>
<feature type="transmembrane region" description="Helical" evidence="1">
    <location>
        <begin position="12"/>
        <end position="29"/>
    </location>
</feature>
<reference evidence="3" key="1">
    <citation type="journal article" date="2019" name="Int. J. Syst. Evol. Microbiol.">
        <title>The Global Catalogue of Microorganisms (GCM) 10K type strain sequencing project: providing services to taxonomists for standard genome sequencing and annotation.</title>
        <authorList>
            <consortium name="The Broad Institute Genomics Platform"/>
            <consortium name="The Broad Institute Genome Sequencing Center for Infectious Disease"/>
            <person name="Wu L."/>
            <person name="Ma J."/>
        </authorList>
    </citation>
    <scope>NUCLEOTIDE SEQUENCE [LARGE SCALE GENOMIC DNA]</scope>
    <source>
        <strain evidence="3">CCUG 57263</strain>
    </source>
</reference>
<protein>
    <recommendedName>
        <fullName evidence="4">ATPase</fullName>
    </recommendedName>
</protein>
<gene>
    <name evidence="2" type="ORF">ACFQ03_02800</name>
</gene>
<keyword evidence="1" id="KW-1133">Transmembrane helix</keyword>
<dbReference type="RefSeq" id="WP_144932355.1">
    <property type="nucleotide sequence ID" value="NZ_JBHTIU010000008.1"/>
</dbReference>
<dbReference type="Proteomes" id="UP001597120">
    <property type="component" value="Unassembled WGS sequence"/>
</dbReference>
<comment type="caution">
    <text evidence="2">The sequence shown here is derived from an EMBL/GenBank/DDBJ whole genome shotgun (WGS) entry which is preliminary data.</text>
</comment>
<name>A0ABW3D5V7_9BACL</name>
<feature type="transmembrane region" description="Helical" evidence="1">
    <location>
        <begin position="35"/>
        <end position="50"/>
    </location>
</feature>